<keyword evidence="5" id="KW-1185">Reference proteome</keyword>
<name>A0A6A6WIF7_9PEZI</name>
<dbReference type="EMBL" id="ML996566">
    <property type="protein sequence ID" value="KAF2761860.1"/>
    <property type="molecule type" value="Genomic_DNA"/>
</dbReference>
<dbReference type="AlphaFoldDB" id="A0A6A6WIF7"/>
<evidence type="ECO:0000256" key="2">
    <source>
        <dbReference type="SAM" id="Phobius"/>
    </source>
</evidence>
<reference evidence="4" key="1">
    <citation type="journal article" date="2020" name="Stud. Mycol.">
        <title>101 Dothideomycetes genomes: a test case for predicting lifestyles and emergence of pathogens.</title>
        <authorList>
            <person name="Haridas S."/>
            <person name="Albert R."/>
            <person name="Binder M."/>
            <person name="Bloem J."/>
            <person name="Labutti K."/>
            <person name="Salamov A."/>
            <person name="Andreopoulos B."/>
            <person name="Baker S."/>
            <person name="Barry K."/>
            <person name="Bills G."/>
            <person name="Bluhm B."/>
            <person name="Cannon C."/>
            <person name="Castanera R."/>
            <person name="Culley D."/>
            <person name="Daum C."/>
            <person name="Ezra D."/>
            <person name="Gonzalez J."/>
            <person name="Henrissat B."/>
            <person name="Kuo A."/>
            <person name="Liang C."/>
            <person name="Lipzen A."/>
            <person name="Lutzoni F."/>
            <person name="Magnuson J."/>
            <person name="Mondo S."/>
            <person name="Nolan M."/>
            <person name="Ohm R."/>
            <person name="Pangilinan J."/>
            <person name="Park H.-J."/>
            <person name="Ramirez L."/>
            <person name="Alfaro M."/>
            <person name="Sun H."/>
            <person name="Tritt A."/>
            <person name="Yoshinaga Y."/>
            <person name="Zwiers L.-H."/>
            <person name="Turgeon B."/>
            <person name="Goodwin S."/>
            <person name="Spatafora J."/>
            <person name="Crous P."/>
            <person name="Grigoriev I."/>
        </authorList>
    </citation>
    <scope>NUCLEOTIDE SEQUENCE</scope>
    <source>
        <strain evidence="4">CBS 121739</strain>
    </source>
</reference>
<feature type="region of interest" description="Disordered" evidence="1">
    <location>
        <begin position="151"/>
        <end position="180"/>
    </location>
</feature>
<evidence type="ECO:0000256" key="3">
    <source>
        <dbReference type="SAM" id="SignalP"/>
    </source>
</evidence>
<keyword evidence="2" id="KW-0472">Membrane</keyword>
<keyword evidence="2" id="KW-1133">Transmembrane helix</keyword>
<evidence type="ECO:0000313" key="5">
    <source>
        <dbReference type="Proteomes" id="UP000799437"/>
    </source>
</evidence>
<keyword evidence="2" id="KW-0812">Transmembrane</keyword>
<feature type="signal peptide" evidence="3">
    <location>
        <begin position="1"/>
        <end position="22"/>
    </location>
</feature>
<dbReference type="Proteomes" id="UP000799437">
    <property type="component" value="Unassembled WGS sequence"/>
</dbReference>
<keyword evidence="3" id="KW-0732">Signal</keyword>
<proteinExistence type="predicted"/>
<dbReference type="RefSeq" id="XP_033604311.1">
    <property type="nucleotide sequence ID" value="XM_033749232.1"/>
</dbReference>
<feature type="transmembrane region" description="Helical" evidence="2">
    <location>
        <begin position="182"/>
        <end position="209"/>
    </location>
</feature>
<gene>
    <name evidence="4" type="ORF">EJ05DRAFT_535187</name>
</gene>
<dbReference type="OrthoDB" id="5215637at2759"/>
<evidence type="ECO:0000256" key="1">
    <source>
        <dbReference type="SAM" id="MobiDB-lite"/>
    </source>
</evidence>
<organism evidence="4 5">
    <name type="scientific">Pseudovirgaria hyperparasitica</name>
    <dbReference type="NCBI Taxonomy" id="470096"/>
    <lineage>
        <taxon>Eukaryota</taxon>
        <taxon>Fungi</taxon>
        <taxon>Dikarya</taxon>
        <taxon>Ascomycota</taxon>
        <taxon>Pezizomycotina</taxon>
        <taxon>Dothideomycetes</taxon>
        <taxon>Dothideomycetes incertae sedis</taxon>
        <taxon>Acrospermales</taxon>
        <taxon>Acrospermaceae</taxon>
        <taxon>Pseudovirgaria</taxon>
    </lineage>
</organism>
<evidence type="ECO:0000313" key="4">
    <source>
        <dbReference type="EMBL" id="KAF2761860.1"/>
    </source>
</evidence>
<sequence>MTMGVLSFEHFALVALVSIVTAQTCYYPDHSTTSVDIPCNTTAEFSSCCGAGALCLASGLCYIDGVISRGSCSDKSWADASCATACQDDNADGGMALTSCGSGTDHKYACGFNTVCTDSNWFTLDNMTDLILRPSQVSAAVVALGTAFHNPTTSSNSSIPSPSPSPSPSESPSAKPADSTGYSAGAMAGVGVGVGLPLLLALAVALFLLRNEKKKNLLYAANAQRVTGTRYNGQTGMQDAQRGSSTVQGMYPKVMAQESRFERTHGPVPMELEANLPAASEVEAKQTHEK</sequence>
<feature type="chain" id="PRO_5025584403" description="Mid2 domain-containing protein" evidence="3">
    <location>
        <begin position="23"/>
        <end position="290"/>
    </location>
</feature>
<accession>A0A6A6WIF7</accession>
<evidence type="ECO:0008006" key="6">
    <source>
        <dbReference type="Google" id="ProtNLM"/>
    </source>
</evidence>
<protein>
    <recommendedName>
        <fullName evidence="6">Mid2 domain-containing protein</fullName>
    </recommendedName>
</protein>
<dbReference type="GeneID" id="54490286"/>